<protein>
    <submittedName>
        <fullName evidence="7">Transcriptional regulator, LacI family</fullName>
    </submittedName>
</protein>
<keyword evidence="8" id="KW-1185">Reference proteome</keyword>
<gene>
    <name evidence="7" type="ORF">SAMN05216313_103178</name>
</gene>
<accession>A0A1I0CV83</accession>
<dbReference type="SUPFAM" id="SSF47413">
    <property type="entry name" value="lambda repressor-like DNA-binding domains"/>
    <property type="match status" value="1"/>
</dbReference>
<dbReference type="AlphaFoldDB" id="A0A1I0CV83"/>
<dbReference type="InterPro" id="IPR001761">
    <property type="entry name" value="Peripla_BP/Lac1_sug-bd_dom"/>
</dbReference>
<dbReference type="GO" id="GO:0003700">
    <property type="term" value="F:DNA-binding transcription factor activity"/>
    <property type="evidence" value="ECO:0007669"/>
    <property type="project" value="TreeGrafter"/>
</dbReference>
<dbReference type="SUPFAM" id="SSF53822">
    <property type="entry name" value="Periplasmic binding protein-like I"/>
    <property type="match status" value="1"/>
</dbReference>
<keyword evidence="3" id="KW-0804">Transcription</keyword>
<evidence type="ECO:0000256" key="4">
    <source>
        <dbReference type="SAM" id="MobiDB-lite"/>
    </source>
</evidence>
<feature type="domain" description="HTH cro/C1-type" evidence="6">
    <location>
        <begin position="30"/>
        <end position="57"/>
    </location>
</feature>
<evidence type="ECO:0000256" key="1">
    <source>
        <dbReference type="ARBA" id="ARBA00023015"/>
    </source>
</evidence>
<evidence type="ECO:0000256" key="3">
    <source>
        <dbReference type="ARBA" id="ARBA00023163"/>
    </source>
</evidence>
<proteinExistence type="predicted"/>
<dbReference type="InterPro" id="IPR010982">
    <property type="entry name" value="Lambda_DNA-bd_dom_sf"/>
</dbReference>
<dbReference type="Pfam" id="PF00532">
    <property type="entry name" value="Peripla_BP_1"/>
    <property type="match status" value="1"/>
</dbReference>
<evidence type="ECO:0000256" key="2">
    <source>
        <dbReference type="ARBA" id="ARBA00023125"/>
    </source>
</evidence>
<dbReference type="SMART" id="SM00354">
    <property type="entry name" value="HTH_LACI"/>
    <property type="match status" value="1"/>
</dbReference>
<dbReference type="SMART" id="SM00530">
    <property type="entry name" value="HTH_XRE"/>
    <property type="match status" value="1"/>
</dbReference>
<dbReference type="PANTHER" id="PTHR30146:SF154">
    <property type="entry name" value="TRANSCRIPTION REGULATOR, MEMBER OF GALR FAMILY"/>
    <property type="match status" value="1"/>
</dbReference>
<dbReference type="Proteomes" id="UP000198508">
    <property type="component" value="Unassembled WGS sequence"/>
</dbReference>
<dbReference type="STRING" id="460384.SAMN05216313_103178"/>
<dbReference type="InterPro" id="IPR001387">
    <property type="entry name" value="Cro/C1-type_HTH"/>
</dbReference>
<dbReference type="EMBL" id="FOIM01000003">
    <property type="protein sequence ID" value="SET23479.1"/>
    <property type="molecule type" value="Genomic_DNA"/>
</dbReference>
<evidence type="ECO:0000259" key="6">
    <source>
        <dbReference type="PROSITE" id="PS50943"/>
    </source>
</evidence>
<feature type="domain" description="HTH lacI-type" evidence="5">
    <location>
        <begin position="32"/>
        <end position="87"/>
    </location>
</feature>
<dbReference type="InterPro" id="IPR028082">
    <property type="entry name" value="Peripla_BP_I"/>
</dbReference>
<organism evidence="7 8">
    <name type="scientific">Enterocloster lavalensis</name>
    <dbReference type="NCBI Taxonomy" id="460384"/>
    <lineage>
        <taxon>Bacteria</taxon>
        <taxon>Bacillati</taxon>
        <taxon>Bacillota</taxon>
        <taxon>Clostridia</taxon>
        <taxon>Lachnospirales</taxon>
        <taxon>Lachnospiraceae</taxon>
        <taxon>Enterocloster</taxon>
    </lineage>
</organism>
<reference evidence="8" key="1">
    <citation type="submission" date="2016-10" db="EMBL/GenBank/DDBJ databases">
        <authorList>
            <person name="Varghese N."/>
            <person name="Submissions S."/>
        </authorList>
    </citation>
    <scope>NUCLEOTIDE SEQUENCE [LARGE SCALE GENOMIC DNA]</scope>
    <source>
        <strain evidence="8">NLAE-zl-G277</strain>
    </source>
</reference>
<keyword evidence="1" id="KW-0805">Transcription regulation</keyword>
<dbReference type="GO" id="GO:0000976">
    <property type="term" value="F:transcription cis-regulatory region binding"/>
    <property type="evidence" value="ECO:0007669"/>
    <property type="project" value="TreeGrafter"/>
</dbReference>
<feature type="region of interest" description="Disordered" evidence="4">
    <location>
        <begin position="1"/>
        <end position="21"/>
    </location>
</feature>
<dbReference type="PROSITE" id="PS50932">
    <property type="entry name" value="HTH_LACI_2"/>
    <property type="match status" value="1"/>
</dbReference>
<dbReference type="CDD" id="cd01392">
    <property type="entry name" value="HTH_LacI"/>
    <property type="match status" value="1"/>
</dbReference>
<dbReference type="InterPro" id="IPR000843">
    <property type="entry name" value="HTH_LacI"/>
</dbReference>
<dbReference type="PANTHER" id="PTHR30146">
    <property type="entry name" value="LACI-RELATED TRANSCRIPTIONAL REPRESSOR"/>
    <property type="match status" value="1"/>
</dbReference>
<evidence type="ECO:0000259" key="5">
    <source>
        <dbReference type="PROSITE" id="PS50932"/>
    </source>
</evidence>
<dbReference type="PROSITE" id="PS00356">
    <property type="entry name" value="HTH_LACI_1"/>
    <property type="match status" value="1"/>
</dbReference>
<feature type="compositionally biased region" description="Basic and acidic residues" evidence="4">
    <location>
        <begin position="1"/>
        <end position="10"/>
    </location>
</feature>
<evidence type="ECO:0000313" key="8">
    <source>
        <dbReference type="Proteomes" id="UP000198508"/>
    </source>
</evidence>
<evidence type="ECO:0000313" key="7">
    <source>
        <dbReference type="EMBL" id="SET23479.1"/>
    </source>
</evidence>
<dbReference type="Gene3D" id="3.40.50.2300">
    <property type="match status" value="2"/>
</dbReference>
<dbReference type="Pfam" id="PF00356">
    <property type="entry name" value="LacI"/>
    <property type="match status" value="1"/>
</dbReference>
<dbReference type="PROSITE" id="PS50943">
    <property type="entry name" value="HTH_CROC1"/>
    <property type="match status" value="1"/>
</dbReference>
<sequence>MQGGCGEKKRGPWTGSLLQRRRRRAEVTMKKLTINEIAERAGVSKTTVSFYLNGKTNKMSDETKRRIQHIIDETGYEPNAAARAMKAKSSGMIGVILGDLADPYSCQALKGLEDAAGSQNIQVMVAGSGMNFNSEKEIVERMLKMGAEGFIIQSTYRFGMMAGSLEKKRRPIVYLDAKPYDYRGRCVKSNHYECVYQVITECIGKGYEDFMMFSDDFSTSSTGFESMQGYKDALQDAVRDGGTFYMAEGRRSGDVYEVLSQNLNLERRTLIYVADPPLYQVVYQALRRYPDYMELLKGRVGLIGFDCDGWTRMTTPPLAAIITPAYQEGVKAAEELMDILDGKKAEGDVVFKNIVKYRESVN</sequence>
<keyword evidence="2" id="KW-0238">DNA-binding</keyword>
<name>A0A1I0CV83_9FIRM</name>
<dbReference type="Gene3D" id="1.10.260.40">
    <property type="entry name" value="lambda repressor-like DNA-binding domains"/>
    <property type="match status" value="1"/>
</dbReference>